<keyword evidence="4" id="KW-1185">Reference proteome</keyword>
<protein>
    <recommendedName>
        <fullName evidence="2">SPARK domain-containing protein</fullName>
    </recommendedName>
</protein>
<dbReference type="InterPro" id="IPR043891">
    <property type="entry name" value="SPARK"/>
</dbReference>
<feature type="domain" description="SPARK" evidence="2">
    <location>
        <begin position="28"/>
        <end position="176"/>
    </location>
</feature>
<proteinExistence type="predicted"/>
<comment type="caution">
    <text evidence="3">The sequence shown here is derived from an EMBL/GenBank/DDBJ whole genome shotgun (WGS) entry which is preliminary data.</text>
</comment>
<feature type="transmembrane region" description="Helical" evidence="1">
    <location>
        <begin position="234"/>
        <end position="254"/>
    </location>
</feature>
<evidence type="ECO:0000313" key="4">
    <source>
        <dbReference type="Proteomes" id="UP001459277"/>
    </source>
</evidence>
<evidence type="ECO:0000259" key="2">
    <source>
        <dbReference type="Pfam" id="PF19160"/>
    </source>
</evidence>
<dbReference type="Pfam" id="PF19160">
    <property type="entry name" value="SPARK"/>
    <property type="match status" value="1"/>
</dbReference>
<organism evidence="3 4">
    <name type="scientific">Lithocarpus litseifolius</name>
    <dbReference type="NCBI Taxonomy" id="425828"/>
    <lineage>
        <taxon>Eukaryota</taxon>
        <taxon>Viridiplantae</taxon>
        <taxon>Streptophyta</taxon>
        <taxon>Embryophyta</taxon>
        <taxon>Tracheophyta</taxon>
        <taxon>Spermatophyta</taxon>
        <taxon>Magnoliopsida</taxon>
        <taxon>eudicotyledons</taxon>
        <taxon>Gunneridae</taxon>
        <taxon>Pentapetalae</taxon>
        <taxon>rosids</taxon>
        <taxon>fabids</taxon>
        <taxon>Fagales</taxon>
        <taxon>Fagaceae</taxon>
        <taxon>Lithocarpus</taxon>
    </lineage>
</organism>
<feature type="transmembrane region" description="Helical" evidence="1">
    <location>
        <begin position="6"/>
        <end position="29"/>
    </location>
</feature>
<reference evidence="3 4" key="1">
    <citation type="submission" date="2024-01" db="EMBL/GenBank/DDBJ databases">
        <title>A telomere-to-telomere, gap-free genome of sweet tea (Lithocarpus litseifolius).</title>
        <authorList>
            <person name="Zhou J."/>
        </authorList>
    </citation>
    <scope>NUCLEOTIDE SEQUENCE [LARGE SCALE GENOMIC DNA]</scope>
    <source>
        <strain evidence="3">Zhou-2022a</strain>
        <tissue evidence="3">Leaf</tissue>
    </source>
</reference>
<dbReference type="AlphaFoldDB" id="A0AAW2DNM3"/>
<gene>
    <name evidence="3" type="ORF">SO802_006807</name>
</gene>
<accession>A0AAW2DNM3</accession>
<keyword evidence="1" id="KW-1133">Transmembrane helix</keyword>
<sequence>MPSSNFSLFTMHIVFVFSLSMVPLMILACPINFGYVRNITWYDPSCFNASSIVSNESQCCHTMKSLFSLGLAQHLNVSSMFLLPDNHTSVSCLKDFQVELGSLEVPTHWVSTCLDSEYFVSSPSFCDRIESLDDWFSIVGKETLINSYCKDNLYHSNYRCSNCLTAIRSTHQNGLMLIDHSKGESCLLLAQLYAAGSVNVHGPESKDVASCIFQLNGPIVNVHYHSFLTKHKYVCRYVILPSALLLVLGVWFSFRDWVIRKCKII</sequence>
<evidence type="ECO:0000313" key="3">
    <source>
        <dbReference type="EMBL" id="KAL0011699.1"/>
    </source>
</evidence>
<keyword evidence="1" id="KW-0812">Transmembrane</keyword>
<dbReference type="EMBL" id="JAZDWU010000002">
    <property type="protein sequence ID" value="KAL0011699.1"/>
    <property type="molecule type" value="Genomic_DNA"/>
</dbReference>
<evidence type="ECO:0000256" key="1">
    <source>
        <dbReference type="SAM" id="Phobius"/>
    </source>
</evidence>
<dbReference type="Proteomes" id="UP001459277">
    <property type="component" value="Unassembled WGS sequence"/>
</dbReference>
<name>A0AAW2DNM3_9ROSI</name>
<keyword evidence="1" id="KW-0472">Membrane</keyword>